<dbReference type="Proteomes" id="UP001609376">
    <property type="component" value="Unassembled WGS sequence"/>
</dbReference>
<evidence type="ECO:0000256" key="3">
    <source>
        <dbReference type="ARBA" id="ARBA00022448"/>
    </source>
</evidence>
<feature type="transmembrane region" description="Helical" evidence="8">
    <location>
        <begin position="41"/>
        <end position="60"/>
    </location>
</feature>
<dbReference type="InterPro" id="IPR011606">
    <property type="entry name" value="Brnchd-chn_aa_trnsp_permease"/>
</dbReference>
<comment type="caution">
    <text evidence="9">The sequence shown here is derived from an EMBL/GenBank/DDBJ whole genome shotgun (WGS) entry which is preliminary data.</text>
</comment>
<feature type="transmembrane region" description="Helical" evidence="8">
    <location>
        <begin position="69"/>
        <end position="90"/>
    </location>
</feature>
<name>A0ABW7LSH3_9RHOB</name>
<comment type="subcellular location">
    <subcellularLocation>
        <location evidence="1">Cell membrane</location>
        <topology evidence="1">Multi-pass membrane protein</topology>
    </subcellularLocation>
</comment>
<evidence type="ECO:0000256" key="7">
    <source>
        <dbReference type="ARBA" id="ARBA00023136"/>
    </source>
</evidence>
<evidence type="ECO:0000256" key="8">
    <source>
        <dbReference type="SAM" id="Phobius"/>
    </source>
</evidence>
<feature type="transmembrane region" description="Helical" evidence="8">
    <location>
        <begin position="221"/>
        <end position="251"/>
    </location>
</feature>
<evidence type="ECO:0000256" key="2">
    <source>
        <dbReference type="ARBA" id="ARBA00010735"/>
    </source>
</evidence>
<feature type="transmembrane region" description="Helical" evidence="8">
    <location>
        <begin position="191"/>
        <end position="209"/>
    </location>
</feature>
<feature type="transmembrane region" description="Helical" evidence="8">
    <location>
        <begin position="159"/>
        <end position="179"/>
    </location>
</feature>
<keyword evidence="4" id="KW-1003">Cell membrane</keyword>
<evidence type="ECO:0000256" key="1">
    <source>
        <dbReference type="ARBA" id="ARBA00004651"/>
    </source>
</evidence>
<organism evidence="9 10">
    <name type="scientific">Paracoccus broussonetiae subsp. drimophilus</name>
    <dbReference type="NCBI Taxonomy" id="3373869"/>
    <lineage>
        <taxon>Bacteria</taxon>
        <taxon>Pseudomonadati</taxon>
        <taxon>Pseudomonadota</taxon>
        <taxon>Alphaproteobacteria</taxon>
        <taxon>Rhodobacterales</taxon>
        <taxon>Paracoccaceae</taxon>
        <taxon>Paracoccus</taxon>
        <taxon>Paracoccus broussonetiae</taxon>
    </lineage>
</organism>
<reference evidence="9 10" key="1">
    <citation type="submission" date="2024-10" db="EMBL/GenBank/DDBJ databases">
        <title>Paracoccus drimophilus sp. nov., a novel bacterium from corn roots in Hunan.</title>
        <authorList>
            <person name="Li X."/>
        </authorList>
    </citation>
    <scope>NUCLEOTIDE SEQUENCE [LARGE SCALE GENOMIC DNA]</scope>
    <source>
        <strain evidence="9 10">NGMCC 1.201697</strain>
    </source>
</reference>
<dbReference type="RefSeq" id="WP_395134985.1">
    <property type="nucleotide sequence ID" value="NZ_JBIMPR010000012.1"/>
</dbReference>
<comment type="similarity">
    <text evidence="2">Belongs to the AzlC family.</text>
</comment>
<gene>
    <name evidence="9" type="ORF">ACHFJ0_16295</name>
</gene>
<evidence type="ECO:0000313" key="9">
    <source>
        <dbReference type="EMBL" id="MFH5775812.1"/>
    </source>
</evidence>
<keyword evidence="10" id="KW-1185">Reference proteome</keyword>
<evidence type="ECO:0000256" key="4">
    <source>
        <dbReference type="ARBA" id="ARBA00022475"/>
    </source>
</evidence>
<proteinExistence type="inferred from homology"/>
<dbReference type="Pfam" id="PF03591">
    <property type="entry name" value="AzlC"/>
    <property type="match status" value="1"/>
</dbReference>
<dbReference type="PANTHER" id="PTHR34979">
    <property type="entry name" value="INNER MEMBRANE PROTEIN YGAZ"/>
    <property type="match status" value="1"/>
</dbReference>
<protein>
    <submittedName>
        <fullName evidence="9">AzlC family ABC transporter permease</fullName>
    </submittedName>
</protein>
<evidence type="ECO:0000313" key="10">
    <source>
        <dbReference type="Proteomes" id="UP001609376"/>
    </source>
</evidence>
<dbReference type="PANTHER" id="PTHR34979:SF1">
    <property type="entry name" value="INNER MEMBRANE PROTEIN YGAZ"/>
    <property type="match status" value="1"/>
</dbReference>
<keyword evidence="7 8" id="KW-0472">Membrane</keyword>
<evidence type="ECO:0000256" key="5">
    <source>
        <dbReference type="ARBA" id="ARBA00022692"/>
    </source>
</evidence>
<dbReference type="EMBL" id="JBIMPR010000012">
    <property type="protein sequence ID" value="MFH5775812.1"/>
    <property type="molecule type" value="Genomic_DNA"/>
</dbReference>
<feature type="transmembrane region" description="Helical" evidence="8">
    <location>
        <begin position="96"/>
        <end position="117"/>
    </location>
</feature>
<keyword evidence="5 8" id="KW-0812">Transmembrane</keyword>
<accession>A0ABW7LSH3</accession>
<evidence type="ECO:0000256" key="6">
    <source>
        <dbReference type="ARBA" id="ARBA00022989"/>
    </source>
</evidence>
<keyword evidence="3" id="KW-0813">Transport</keyword>
<keyword evidence="6 8" id="KW-1133">Transmembrane helix</keyword>
<sequence length="264" mass="27926">MTSSKSSPVPAPEAEPALTPEQRRVLARGAAQCVTHGAIQALPFLLVLLPFGLLFGVLAAESGLHMGQVLGFSVLVLAGASQFTAVQLLSDHAPTVIVILSALAVNLRLAMYSASLVPWLGDAKPRQRALLAYLLIDQTYALSIQQFEAHPRLRLDQRLAYFFGTALCCCIPWVFASALGFRLGRAIPESWALDFALPITFLAMVAPMLRTPAHLAAAGVSIVATLVFSALPSGLGILLAAPLAMATGALVERHLERKKAEGAA</sequence>